<evidence type="ECO:0000256" key="11">
    <source>
        <dbReference type="ARBA" id="ARBA00048988"/>
    </source>
</evidence>
<reference evidence="15 16" key="1">
    <citation type="journal article" date="2015" name="Genome Announc.">
        <title>Draft Genome Sequence of Clostridium tyrobutyricum Strain DIVETGP, Isolated from Cow's Milk for Grana Padano Production.</title>
        <authorList>
            <person name="Soggiu A."/>
            <person name="Piras C."/>
            <person name="Gaiarsa S."/>
            <person name="Sassera D."/>
            <person name="Roncada P."/>
            <person name="Bendixen E."/>
            <person name="Brasca M."/>
            <person name="Bonizzi L."/>
        </authorList>
    </citation>
    <scope>NUCLEOTIDE SEQUENCE [LARGE SCALE GENOMIC DNA]</scope>
    <source>
        <strain evidence="15 16">DIVETGP</strain>
    </source>
</reference>
<dbReference type="GO" id="GO:0016887">
    <property type="term" value="F:ATP hydrolysis activity"/>
    <property type="evidence" value="ECO:0007669"/>
    <property type="project" value="RHEA"/>
</dbReference>
<dbReference type="InterPro" id="IPR042115">
    <property type="entry name" value="PriA_3primeBD_sf"/>
</dbReference>
<dbReference type="InterPro" id="IPR005259">
    <property type="entry name" value="PriA"/>
</dbReference>
<comment type="catalytic activity">
    <reaction evidence="12">
        <text>Couples ATP hydrolysis with the unwinding of duplex DNA by translocating in the 3'-5' direction.</text>
        <dbReference type="EC" id="5.6.2.4"/>
    </reaction>
</comment>
<gene>
    <name evidence="12" type="primary">priA</name>
    <name evidence="15" type="ORF">CTDIVETGP_0182</name>
</gene>
<dbReference type="GO" id="GO:0006269">
    <property type="term" value="P:DNA replication, synthesis of primer"/>
    <property type="evidence" value="ECO:0007669"/>
    <property type="project" value="UniProtKB-KW"/>
</dbReference>
<feature type="domain" description="Helicase C-terminal" evidence="14">
    <location>
        <begin position="471"/>
        <end position="654"/>
    </location>
</feature>
<evidence type="ECO:0000256" key="3">
    <source>
        <dbReference type="ARBA" id="ARBA00022723"/>
    </source>
</evidence>
<keyword evidence="4 12" id="KW-0547">Nucleotide-binding</keyword>
<dbReference type="Gene3D" id="3.40.1440.60">
    <property type="entry name" value="PriA, 3(prime) DNA-binding domain"/>
    <property type="match status" value="1"/>
</dbReference>
<dbReference type="Proteomes" id="UP000019482">
    <property type="component" value="Unassembled WGS sequence"/>
</dbReference>
<dbReference type="CDD" id="cd18804">
    <property type="entry name" value="SF2_C_priA"/>
    <property type="match status" value="1"/>
</dbReference>
<accession>W6NDN9</accession>
<feature type="binding site" evidence="12">
    <location>
        <position position="445"/>
    </location>
    <ligand>
        <name>Zn(2+)</name>
        <dbReference type="ChEBI" id="CHEBI:29105"/>
        <label>2</label>
    </ligand>
</feature>
<dbReference type="PANTHER" id="PTHR30580:SF0">
    <property type="entry name" value="PRIMOSOMAL PROTEIN N"/>
    <property type="match status" value="1"/>
</dbReference>
<keyword evidence="2 12" id="KW-0235">DNA replication</keyword>
<keyword evidence="8 12" id="KW-0067">ATP-binding</keyword>
<dbReference type="GeneID" id="29420457"/>
<dbReference type="EMBL" id="CBXI010000003">
    <property type="protein sequence ID" value="CDL90112.1"/>
    <property type="molecule type" value="Genomic_DNA"/>
</dbReference>
<feature type="binding site" evidence="12">
    <location>
        <position position="479"/>
    </location>
    <ligand>
        <name>Zn(2+)</name>
        <dbReference type="ChEBI" id="CHEBI:29105"/>
        <label>1</label>
    </ligand>
</feature>
<keyword evidence="1 12" id="KW-0639">Primosome</keyword>
<evidence type="ECO:0000256" key="9">
    <source>
        <dbReference type="ARBA" id="ARBA00023125"/>
    </source>
</evidence>
<evidence type="ECO:0000256" key="12">
    <source>
        <dbReference type="HAMAP-Rule" id="MF_00983"/>
    </source>
</evidence>
<dbReference type="Pfam" id="PF00271">
    <property type="entry name" value="Helicase_C"/>
    <property type="match status" value="1"/>
</dbReference>
<evidence type="ECO:0000256" key="6">
    <source>
        <dbReference type="ARBA" id="ARBA00022806"/>
    </source>
</evidence>
<evidence type="ECO:0000313" key="16">
    <source>
        <dbReference type="Proteomes" id="UP000019482"/>
    </source>
</evidence>
<dbReference type="Pfam" id="PF00270">
    <property type="entry name" value="DEAD"/>
    <property type="match status" value="1"/>
</dbReference>
<dbReference type="InterPro" id="IPR041222">
    <property type="entry name" value="PriA_3primeBD"/>
</dbReference>
<dbReference type="Pfam" id="PF17764">
    <property type="entry name" value="PriA_3primeBD"/>
    <property type="match status" value="1"/>
</dbReference>
<keyword evidence="6 12" id="KW-0347">Helicase</keyword>
<feature type="binding site" evidence="12">
    <location>
        <position position="436"/>
    </location>
    <ligand>
        <name>Zn(2+)</name>
        <dbReference type="ChEBI" id="CHEBI:29105"/>
        <label>1</label>
    </ligand>
</feature>
<dbReference type="OrthoDB" id="9759544at2"/>
<dbReference type="GO" id="GO:0003677">
    <property type="term" value="F:DNA binding"/>
    <property type="evidence" value="ECO:0007669"/>
    <property type="project" value="UniProtKB-UniRule"/>
</dbReference>
<dbReference type="FunFam" id="3.40.1440.60:FF:000001">
    <property type="entry name" value="Primosomal protein N"/>
    <property type="match status" value="1"/>
</dbReference>
<evidence type="ECO:0000256" key="8">
    <source>
        <dbReference type="ARBA" id="ARBA00022840"/>
    </source>
</evidence>
<dbReference type="InterPro" id="IPR027417">
    <property type="entry name" value="P-loop_NTPase"/>
</dbReference>
<dbReference type="FunFam" id="3.40.50.300:FF:000489">
    <property type="entry name" value="Primosome assembly protein PriA"/>
    <property type="match status" value="1"/>
</dbReference>
<keyword evidence="10 12" id="KW-0413">Isomerase</keyword>
<feature type="binding site" evidence="12">
    <location>
        <position position="466"/>
    </location>
    <ligand>
        <name>Zn(2+)</name>
        <dbReference type="ChEBI" id="CHEBI:29105"/>
        <label>2</label>
    </ligand>
</feature>
<evidence type="ECO:0000313" key="15">
    <source>
        <dbReference type="EMBL" id="CDL90112.1"/>
    </source>
</evidence>
<comment type="catalytic activity">
    <reaction evidence="11 12">
        <text>ATP + H2O = ADP + phosphate + H(+)</text>
        <dbReference type="Rhea" id="RHEA:13065"/>
        <dbReference type="ChEBI" id="CHEBI:15377"/>
        <dbReference type="ChEBI" id="CHEBI:15378"/>
        <dbReference type="ChEBI" id="CHEBI:30616"/>
        <dbReference type="ChEBI" id="CHEBI:43474"/>
        <dbReference type="ChEBI" id="CHEBI:456216"/>
        <dbReference type="EC" id="5.6.2.4"/>
    </reaction>
</comment>
<dbReference type="InterPro" id="IPR014001">
    <property type="entry name" value="Helicase_ATP-bd"/>
</dbReference>
<evidence type="ECO:0000256" key="5">
    <source>
        <dbReference type="ARBA" id="ARBA00022801"/>
    </source>
</evidence>
<feature type="binding site" evidence="12">
    <location>
        <position position="476"/>
    </location>
    <ligand>
        <name>Zn(2+)</name>
        <dbReference type="ChEBI" id="CHEBI:29105"/>
        <label>1</label>
    </ligand>
</feature>
<dbReference type="GO" id="GO:0043138">
    <property type="term" value="F:3'-5' DNA helicase activity"/>
    <property type="evidence" value="ECO:0007669"/>
    <property type="project" value="UniProtKB-EC"/>
</dbReference>
<dbReference type="InterPro" id="IPR040498">
    <property type="entry name" value="PriA_CRR"/>
</dbReference>
<dbReference type="AlphaFoldDB" id="W6NDN9"/>
<dbReference type="GO" id="GO:0006310">
    <property type="term" value="P:DNA recombination"/>
    <property type="evidence" value="ECO:0007669"/>
    <property type="project" value="InterPro"/>
</dbReference>
<keyword evidence="9 12" id="KW-0238">DNA-binding</keyword>
<dbReference type="InterPro" id="IPR011545">
    <property type="entry name" value="DEAD/DEAH_box_helicase_dom"/>
</dbReference>
<dbReference type="CDD" id="cd17929">
    <property type="entry name" value="DEXHc_priA"/>
    <property type="match status" value="1"/>
</dbReference>
<comment type="cofactor">
    <cofactor evidence="12">
        <name>Zn(2+)</name>
        <dbReference type="ChEBI" id="CHEBI:29105"/>
    </cofactor>
    <text evidence="12">Binds 2 zinc ions per subunit.</text>
</comment>
<dbReference type="InterPro" id="IPR001650">
    <property type="entry name" value="Helicase_C-like"/>
</dbReference>
<dbReference type="EC" id="5.6.2.4" evidence="12"/>
<evidence type="ECO:0000256" key="10">
    <source>
        <dbReference type="ARBA" id="ARBA00023235"/>
    </source>
</evidence>
<dbReference type="PANTHER" id="PTHR30580">
    <property type="entry name" value="PRIMOSOMAL PROTEIN N"/>
    <property type="match status" value="1"/>
</dbReference>
<dbReference type="Pfam" id="PF18074">
    <property type="entry name" value="PriA_C"/>
    <property type="match status" value="1"/>
</dbReference>
<evidence type="ECO:0000259" key="13">
    <source>
        <dbReference type="PROSITE" id="PS51192"/>
    </source>
</evidence>
<comment type="caution">
    <text evidence="15">The sequence shown here is derived from an EMBL/GenBank/DDBJ whole genome shotgun (WGS) entry which is preliminary data.</text>
</comment>
<dbReference type="InterPro" id="IPR041236">
    <property type="entry name" value="PriA_C"/>
</dbReference>
<dbReference type="GO" id="GO:1990077">
    <property type="term" value="C:primosome complex"/>
    <property type="evidence" value="ECO:0007669"/>
    <property type="project" value="UniProtKB-UniRule"/>
</dbReference>
<comment type="similarity">
    <text evidence="12">Belongs to the helicase family. PriA subfamily.</text>
</comment>
<dbReference type="HAMAP" id="MF_00983">
    <property type="entry name" value="PriA"/>
    <property type="match status" value="1"/>
</dbReference>
<comment type="function">
    <text evidence="12">Initiates the restart of stalled replication forks, which reloads the replicative helicase on sites other than the origin of replication. Recognizes and binds to abandoned replication forks and remodels them to uncover a helicase loading site. Promotes assembly of the primosome at these replication forks.</text>
</comment>
<feature type="binding site" evidence="12">
    <location>
        <position position="448"/>
    </location>
    <ligand>
        <name>Zn(2+)</name>
        <dbReference type="ChEBI" id="CHEBI:29105"/>
        <label>2</label>
    </ligand>
</feature>
<organism evidence="15 16">
    <name type="scientific">Clostridium tyrobutyricum DIVETGP</name>
    <dbReference type="NCBI Taxonomy" id="1408889"/>
    <lineage>
        <taxon>Bacteria</taxon>
        <taxon>Bacillati</taxon>
        <taxon>Bacillota</taxon>
        <taxon>Clostridia</taxon>
        <taxon>Eubacteriales</taxon>
        <taxon>Clostridiaceae</taxon>
        <taxon>Clostridium</taxon>
    </lineage>
</organism>
<feature type="domain" description="Helicase ATP-binding" evidence="13">
    <location>
        <begin position="208"/>
        <end position="374"/>
    </location>
</feature>
<evidence type="ECO:0000256" key="7">
    <source>
        <dbReference type="ARBA" id="ARBA00022833"/>
    </source>
</evidence>
<dbReference type="PROSITE" id="PS51194">
    <property type="entry name" value="HELICASE_CTER"/>
    <property type="match status" value="1"/>
</dbReference>
<dbReference type="Gene3D" id="3.40.50.300">
    <property type="entry name" value="P-loop containing nucleotide triphosphate hydrolases"/>
    <property type="match status" value="2"/>
</dbReference>
<dbReference type="SMART" id="SM00490">
    <property type="entry name" value="HELICc"/>
    <property type="match status" value="1"/>
</dbReference>
<evidence type="ECO:0000256" key="1">
    <source>
        <dbReference type="ARBA" id="ARBA00022515"/>
    </source>
</evidence>
<evidence type="ECO:0000259" key="14">
    <source>
        <dbReference type="PROSITE" id="PS51194"/>
    </source>
</evidence>
<dbReference type="SMART" id="SM00487">
    <property type="entry name" value="DEXDc"/>
    <property type="match status" value="1"/>
</dbReference>
<proteinExistence type="inferred from homology"/>
<dbReference type="NCBIfam" id="NF004066">
    <property type="entry name" value="PRK05580.1-3"/>
    <property type="match status" value="1"/>
</dbReference>
<sequence length="732" mass="84510">MNYAGVIVNKTSINLDKIFTYRIPDYMQKNICIGCRVKVPFGKGNRSIDGFVLRLYDEINLNNKIKSIISICDNFPLLTEKDLNLIEQMRRRYLCTYLECIKVFIPTGLFNGMKDKSEIRLYKGDNLTGRFLKEPYMSIYDIVSNYEGIYTKNFMSKKYNLSLSSINTMIKHGFIITEKKVVSRYDKNKYEVYSRKKLNYEQEKAVKSILNSKKSEFLIYGVTGSGKTEIYMHIVDEMLLEGKDVIILVPEIALTPQMVERFKGRFGNNISVFHSKLSKGERYDEWMRIKRGEIKVAIGARSAVFLPFNNLGMIIVDEEHEESYKSDSNPKYNVREIGRMKCNEYNCKMVLGSATPSIETYSRCKTGDIELIKIKNRADGASMPEVKVIDMREELLNNNNSMFSKALYDLISDRLNKKEQIILFLNRRGFSTFVSCRKCGYIFKCNNCDISLTYHHDIKKLVCHYCGSKINVPKVCPRCGSRYVKYFGIGTEKIEREVKKEFPQAKVLRMDFDTTRTKHSYENIYNIFKNHKADILIGTQMVAKGLDFSNVTLVGVIAADLSLNLPDFRSAERTYQLITQVSGRAGRGSKQGKVIIQTYSPENYSIKYAAAGDYEDFYEEEISIRRSMYYPPFSNILLINMSSKNENILIKNIQRIAILLKNKLADHDKIEVMGPCPCIISKIKEMFRWQIMIKGKIDLDIAQNVKKTVYNLIKDVYSDIKISIDINPNSTI</sequence>
<dbReference type="RefSeq" id="WP_017750670.1">
    <property type="nucleotide sequence ID" value="NZ_CBXI010000003.1"/>
</dbReference>
<dbReference type="Pfam" id="PF18319">
    <property type="entry name" value="Zn_ribbon_PriA"/>
    <property type="match status" value="1"/>
</dbReference>
<name>W6NDN9_CLOTY</name>
<dbReference type="SUPFAM" id="SSF52540">
    <property type="entry name" value="P-loop containing nucleoside triphosphate hydrolases"/>
    <property type="match status" value="1"/>
</dbReference>
<feature type="binding site" evidence="12">
    <location>
        <position position="463"/>
    </location>
    <ligand>
        <name>Zn(2+)</name>
        <dbReference type="ChEBI" id="CHEBI:29105"/>
        <label>2</label>
    </ligand>
</feature>
<dbReference type="GO" id="GO:0005524">
    <property type="term" value="F:ATP binding"/>
    <property type="evidence" value="ECO:0007669"/>
    <property type="project" value="UniProtKB-UniRule"/>
</dbReference>
<dbReference type="NCBIfam" id="TIGR00595">
    <property type="entry name" value="priA"/>
    <property type="match status" value="1"/>
</dbReference>
<dbReference type="GO" id="GO:0006302">
    <property type="term" value="P:double-strand break repair"/>
    <property type="evidence" value="ECO:0007669"/>
    <property type="project" value="InterPro"/>
</dbReference>
<protein>
    <recommendedName>
        <fullName evidence="12">Replication restart protein PriA</fullName>
    </recommendedName>
    <alternativeName>
        <fullName evidence="12">ATP-dependent DNA helicase PriA</fullName>
        <ecNumber evidence="12">5.6.2.4</ecNumber>
    </alternativeName>
    <alternativeName>
        <fullName evidence="12">DNA 3'-5' helicase PriA</fullName>
    </alternativeName>
</protein>
<dbReference type="PROSITE" id="PS51192">
    <property type="entry name" value="HELICASE_ATP_BIND_1"/>
    <property type="match status" value="1"/>
</dbReference>
<keyword evidence="3 12" id="KW-0479">Metal-binding</keyword>
<evidence type="ECO:0000256" key="4">
    <source>
        <dbReference type="ARBA" id="ARBA00022741"/>
    </source>
</evidence>
<evidence type="ECO:0000256" key="2">
    <source>
        <dbReference type="ARBA" id="ARBA00022705"/>
    </source>
</evidence>
<feature type="binding site" evidence="12">
    <location>
        <position position="439"/>
    </location>
    <ligand>
        <name>Zn(2+)</name>
        <dbReference type="ChEBI" id="CHEBI:29105"/>
        <label>1</label>
    </ligand>
</feature>
<dbReference type="GO" id="GO:0008270">
    <property type="term" value="F:zinc ion binding"/>
    <property type="evidence" value="ECO:0007669"/>
    <property type="project" value="UniProtKB-UniRule"/>
</dbReference>
<keyword evidence="5 12" id="KW-0378">Hydrolase</keyword>
<dbReference type="GO" id="GO:0006270">
    <property type="term" value="P:DNA replication initiation"/>
    <property type="evidence" value="ECO:0007669"/>
    <property type="project" value="TreeGrafter"/>
</dbReference>
<comment type="subunit">
    <text evidence="12">Component of the replication restart primosome.</text>
</comment>
<keyword evidence="16" id="KW-1185">Reference proteome</keyword>
<keyword evidence="7 12" id="KW-0862">Zinc</keyword>